<dbReference type="SUPFAM" id="SSF46785">
    <property type="entry name" value="Winged helix' DNA-binding domain"/>
    <property type="match status" value="1"/>
</dbReference>
<gene>
    <name evidence="1" type="ORF">LI82_05205</name>
</gene>
<protein>
    <recommendedName>
        <fullName evidence="3">Transcriptional regulator</fullName>
    </recommendedName>
</protein>
<sequence length="99" mass="11221">MLFDQINRELELTERHLIVLQKVVEKGPIGILKLAEETGMPTHKVRYSLRVLEQEHLIKPSSHGAMAGDMAEEFVVKFNENIGSILEKVNLISDLGDRL</sequence>
<dbReference type="Proteomes" id="UP000029859">
    <property type="component" value="Unassembled WGS sequence"/>
</dbReference>
<accession>A0A099T3C4</accession>
<dbReference type="EMBL" id="JRHO01000009">
    <property type="protein sequence ID" value="KGK99394.1"/>
    <property type="molecule type" value="Genomic_DNA"/>
</dbReference>
<evidence type="ECO:0000313" key="2">
    <source>
        <dbReference type="Proteomes" id="UP000029859"/>
    </source>
</evidence>
<dbReference type="InterPro" id="IPR036388">
    <property type="entry name" value="WH-like_DNA-bd_sf"/>
</dbReference>
<proteinExistence type="predicted"/>
<dbReference type="AlphaFoldDB" id="A0A099T3C4"/>
<evidence type="ECO:0000313" key="1">
    <source>
        <dbReference type="EMBL" id="KGK99394.1"/>
    </source>
</evidence>
<dbReference type="RefSeq" id="WP_048193791.1">
    <property type="nucleotide sequence ID" value="NZ_CAAGSM010000006.1"/>
</dbReference>
<reference evidence="1 2" key="1">
    <citation type="submission" date="2014-09" db="EMBL/GenBank/DDBJ databases">
        <title>Draft genome sequence of an obligately methylotrophic methanogen, Methanococcoides methylutens, isolated from marine sediment.</title>
        <authorList>
            <person name="Guan Y."/>
            <person name="Ngugi D.K."/>
            <person name="Blom J."/>
            <person name="Ali S."/>
            <person name="Ferry J.G."/>
            <person name="Stingl U."/>
        </authorList>
    </citation>
    <scope>NUCLEOTIDE SEQUENCE [LARGE SCALE GENOMIC DNA]</scope>
    <source>
        <strain evidence="1 2">DSM 2657</strain>
    </source>
</reference>
<dbReference type="InterPro" id="IPR036390">
    <property type="entry name" value="WH_DNA-bd_sf"/>
</dbReference>
<comment type="caution">
    <text evidence="1">The sequence shown here is derived from an EMBL/GenBank/DDBJ whole genome shotgun (WGS) entry which is preliminary data.</text>
</comment>
<organism evidence="1 2">
    <name type="scientific">Methanococcoides methylutens</name>
    <dbReference type="NCBI Taxonomy" id="2226"/>
    <lineage>
        <taxon>Archaea</taxon>
        <taxon>Methanobacteriati</taxon>
        <taxon>Methanobacteriota</taxon>
        <taxon>Stenosarchaea group</taxon>
        <taxon>Methanomicrobia</taxon>
        <taxon>Methanosarcinales</taxon>
        <taxon>Methanosarcinaceae</taxon>
        <taxon>Methanococcoides</taxon>
    </lineage>
</organism>
<name>A0A099T3C4_METMT</name>
<keyword evidence="2" id="KW-1185">Reference proteome</keyword>
<evidence type="ECO:0008006" key="3">
    <source>
        <dbReference type="Google" id="ProtNLM"/>
    </source>
</evidence>
<dbReference type="GeneID" id="69199355"/>
<dbReference type="OrthoDB" id="229881at2157"/>
<dbReference type="Gene3D" id="1.10.10.10">
    <property type="entry name" value="Winged helix-like DNA-binding domain superfamily/Winged helix DNA-binding domain"/>
    <property type="match status" value="1"/>
</dbReference>